<dbReference type="InterPro" id="IPR030808">
    <property type="entry name" value="Glycosyl_04372"/>
</dbReference>
<dbReference type="NCBIfam" id="TIGR04372">
    <property type="entry name" value="glycosyl_04372"/>
    <property type="match status" value="1"/>
</dbReference>
<accession>A0A919CP69</accession>
<dbReference type="EMBL" id="BMZS01000001">
    <property type="protein sequence ID" value="GHD41316.1"/>
    <property type="molecule type" value="Genomic_DNA"/>
</dbReference>
<evidence type="ECO:0000313" key="2">
    <source>
        <dbReference type="EMBL" id="GHD41316.1"/>
    </source>
</evidence>
<feature type="region of interest" description="Disordered" evidence="1">
    <location>
        <begin position="513"/>
        <end position="533"/>
    </location>
</feature>
<comment type="caution">
    <text evidence="2">The sequence shown here is derived from an EMBL/GenBank/DDBJ whole genome shotgun (WGS) entry which is preliminary data.</text>
</comment>
<dbReference type="AlphaFoldDB" id="A0A919CP69"/>
<name>A0A919CP69_9PROT</name>
<reference evidence="2" key="2">
    <citation type="submission" date="2020-09" db="EMBL/GenBank/DDBJ databases">
        <authorList>
            <person name="Sun Q."/>
            <person name="Kim S."/>
        </authorList>
    </citation>
    <scope>NUCLEOTIDE SEQUENCE</scope>
    <source>
        <strain evidence="2">KCTC 42651</strain>
    </source>
</reference>
<gene>
    <name evidence="2" type="ORF">GCM10017083_05580</name>
</gene>
<dbReference type="Proteomes" id="UP000630353">
    <property type="component" value="Unassembled WGS sequence"/>
</dbReference>
<evidence type="ECO:0000313" key="3">
    <source>
        <dbReference type="Proteomes" id="UP000630353"/>
    </source>
</evidence>
<dbReference type="RefSeq" id="WP_189987373.1">
    <property type="nucleotide sequence ID" value="NZ_BMZS01000001.1"/>
</dbReference>
<sequence>MSAVSRDVAAEVLADPAGPAGIDRVIRGLTDPQRVFAWIRRYCCVSDDPDAVSLRRAIRAADAVTIDGLARWANSSSPDRRFPWSLVGAMLCVARVGLVERMSEKPLRFRQMGDIFSRLLCALSQDPIAGSAREANIIAHMQRTTAGVLLDAGFVPEHDTLAGKAARFSLRVRRMASDGEYRCFDRNWVTAIGHIVLLAHALVGQKLGLVDGRSIAVAKETVANGYLFNLVAAATGTVRFFEGDDVFRETHGSGAVELVEGGFLDWFEVCEAVSRAADPVRGAVLQVPEHDRRELAAFLEALGNRPGRGLVTVHYRESGYRPSRRHQPRNADIRVALPALQRLAETGYTVVRLGDPSMTRLPDIPGIVDYAHSPAKSDRLDVLLAAGADFHIGSSSGMSLVPLLFGTPCLFLDWYPTTLLPWGPRTWTVLKTLREAATGERVTDPELIHSVGKVPDTGTLAELGYGLDDLTAAETDAALDAYMAFLDGRPRPGDCAGAHPSATAPVFRFGPGGTLVEVPPRRRSGAKGAAGLP</sequence>
<organism evidence="2 3">
    <name type="scientific">Thalassobaculum fulvum</name>
    <dbReference type="NCBI Taxonomy" id="1633335"/>
    <lineage>
        <taxon>Bacteria</taxon>
        <taxon>Pseudomonadati</taxon>
        <taxon>Pseudomonadota</taxon>
        <taxon>Alphaproteobacteria</taxon>
        <taxon>Rhodospirillales</taxon>
        <taxon>Thalassobaculaceae</taxon>
        <taxon>Thalassobaculum</taxon>
    </lineage>
</organism>
<keyword evidence="3" id="KW-1185">Reference proteome</keyword>
<evidence type="ECO:0000256" key="1">
    <source>
        <dbReference type="SAM" id="MobiDB-lite"/>
    </source>
</evidence>
<protein>
    <submittedName>
        <fullName evidence="2">Uncharacterized protein</fullName>
    </submittedName>
</protein>
<proteinExistence type="predicted"/>
<reference evidence="2" key="1">
    <citation type="journal article" date="2014" name="Int. J. Syst. Evol. Microbiol.">
        <title>Complete genome sequence of Corynebacterium casei LMG S-19264T (=DSM 44701T), isolated from a smear-ripened cheese.</title>
        <authorList>
            <consortium name="US DOE Joint Genome Institute (JGI-PGF)"/>
            <person name="Walter F."/>
            <person name="Albersmeier A."/>
            <person name="Kalinowski J."/>
            <person name="Ruckert C."/>
        </authorList>
    </citation>
    <scope>NUCLEOTIDE SEQUENCE</scope>
    <source>
        <strain evidence="2">KCTC 42651</strain>
    </source>
</reference>